<evidence type="ECO:0000313" key="1">
    <source>
        <dbReference type="EMBL" id="MED4402668.1"/>
    </source>
</evidence>
<dbReference type="EMBL" id="JARTFS010000012">
    <property type="protein sequence ID" value="MED4402668.1"/>
    <property type="molecule type" value="Genomic_DNA"/>
</dbReference>
<reference evidence="1 2" key="1">
    <citation type="submission" date="2023-03" db="EMBL/GenBank/DDBJ databases">
        <title>Bacillus Genome Sequencing.</title>
        <authorList>
            <person name="Dunlap C."/>
        </authorList>
    </citation>
    <scope>NUCLEOTIDE SEQUENCE [LARGE SCALE GENOMIC DNA]</scope>
    <source>
        <strain evidence="1 2">NRS-1717</strain>
    </source>
</reference>
<evidence type="ECO:0000313" key="2">
    <source>
        <dbReference type="Proteomes" id="UP001342826"/>
    </source>
</evidence>
<proteinExistence type="predicted"/>
<accession>A0ABU6NZX0</accession>
<gene>
    <name evidence="1" type="ORF">P9271_15220</name>
</gene>
<protein>
    <submittedName>
        <fullName evidence="1">Uncharacterized protein</fullName>
    </submittedName>
</protein>
<dbReference type="RefSeq" id="WP_268874882.1">
    <property type="nucleotide sequence ID" value="NZ_JARTFQ010000005.1"/>
</dbReference>
<organism evidence="1 2">
    <name type="scientific">Metabacillus fastidiosus</name>
    <dbReference type="NCBI Taxonomy" id="1458"/>
    <lineage>
        <taxon>Bacteria</taxon>
        <taxon>Bacillati</taxon>
        <taxon>Bacillota</taxon>
        <taxon>Bacilli</taxon>
        <taxon>Bacillales</taxon>
        <taxon>Bacillaceae</taxon>
        <taxon>Metabacillus</taxon>
    </lineage>
</organism>
<comment type="caution">
    <text evidence="1">The sequence shown here is derived from an EMBL/GenBank/DDBJ whole genome shotgun (WGS) entry which is preliminary data.</text>
</comment>
<keyword evidence="2" id="KW-1185">Reference proteome</keyword>
<dbReference type="Proteomes" id="UP001342826">
    <property type="component" value="Unassembled WGS sequence"/>
</dbReference>
<name>A0ABU6NZX0_9BACI</name>
<sequence length="43" mass="5012">MTYKSEQYLLEEIGKLSVEHKAIVKEDFSNKDAIKAIESHLKF</sequence>
<dbReference type="GeneID" id="301143643"/>